<evidence type="ECO:0000256" key="7">
    <source>
        <dbReference type="RuleBase" id="RU369025"/>
    </source>
</evidence>
<dbReference type="SUPFAM" id="SSF82689">
    <property type="entry name" value="Mechanosensitive channel protein MscS (YggB), C-terminal domain"/>
    <property type="match status" value="1"/>
</dbReference>
<dbReference type="PANTHER" id="PTHR30221:SF1">
    <property type="entry name" value="SMALL-CONDUCTANCE MECHANOSENSITIVE CHANNEL"/>
    <property type="match status" value="1"/>
</dbReference>
<dbReference type="InterPro" id="IPR049278">
    <property type="entry name" value="MS_channel_C"/>
</dbReference>
<keyword evidence="12" id="KW-1185">Reference proteome</keyword>
<dbReference type="Gene3D" id="2.30.30.60">
    <property type="match status" value="1"/>
</dbReference>
<evidence type="ECO:0000256" key="1">
    <source>
        <dbReference type="ARBA" id="ARBA00004651"/>
    </source>
</evidence>
<comment type="caution">
    <text evidence="11">The sequence shown here is derived from an EMBL/GenBank/DDBJ whole genome shotgun (WGS) entry which is preliminary data.</text>
</comment>
<evidence type="ECO:0000256" key="3">
    <source>
        <dbReference type="ARBA" id="ARBA00022475"/>
    </source>
</evidence>
<evidence type="ECO:0000256" key="5">
    <source>
        <dbReference type="ARBA" id="ARBA00022989"/>
    </source>
</evidence>
<dbReference type="InterPro" id="IPR011066">
    <property type="entry name" value="MscS_channel_C_sf"/>
</dbReference>
<keyword evidence="7" id="KW-0407">Ion channel</keyword>
<reference evidence="12" key="1">
    <citation type="journal article" date="2019" name="Int. J. Syst. Evol. Microbiol.">
        <title>The Global Catalogue of Microorganisms (GCM) 10K type strain sequencing project: providing services to taxonomists for standard genome sequencing and annotation.</title>
        <authorList>
            <consortium name="The Broad Institute Genomics Platform"/>
            <consortium name="The Broad Institute Genome Sequencing Center for Infectious Disease"/>
            <person name="Wu L."/>
            <person name="Ma J."/>
        </authorList>
    </citation>
    <scope>NUCLEOTIDE SEQUENCE [LARGE SCALE GENOMIC DNA]</scope>
    <source>
        <strain evidence="12">KCTC 52141</strain>
    </source>
</reference>
<dbReference type="Gene3D" id="3.30.70.100">
    <property type="match status" value="1"/>
</dbReference>
<comment type="function">
    <text evidence="7">Mechanosensitive channel that participates in the regulation of osmotic pressure changes within the cell, opening in response to stretch forces in the membrane lipid bilayer, without the need for other proteins. Contributes to normal resistance to hypoosmotic shock. Forms an ion channel of 1.0 nanosiemens conductance with a slight preference for anions.</text>
</comment>
<feature type="region of interest" description="Disordered" evidence="8">
    <location>
        <begin position="407"/>
        <end position="468"/>
    </location>
</feature>
<gene>
    <name evidence="11" type="ORF">ACFOEB_14045</name>
</gene>
<dbReference type="Pfam" id="PF00924">
    <property type="entry name" value="MS_channel_2nd"/>
    <property type="match status" value="1"/>
</dbReference>
<sequence length="468" mass="50932">MSKNMAQKQSWWSCVLWVLLLVVAAAAGADESGDSAEQIGEAKVDNADRVIALDSPSQDADIQNRLSAILTSSEQFSQLQIRVDNGLVFLRGYSTDADFIGWASDIAKNIDGVVAVVNNVELTPVNYFSVAAIKAEFANLWVKLVRALPLLLAAALTFLFFFFTSRPVAAFLVRPLRLMTDSSLIQVVLRRLLSIFILLLGFYFFLRIAGLTQFAVAVISGTGLLGLVVGFAFRDIAENFIASLLLSVQRPFRLGEVIEVSGFRGVVQKVTTRGTTLVDFDGNHIQIPNAIIYKSVIQNFSANPNVRGSFDIGVGYDAKVRFAQEVAMALMLKHQAVLSDPEPQVLIDSLGASTINLKIYFWVDAAEYSVVKVASSLMREVVRAFEAANVSMPDDAREVIFPQGVPWIDESTQPEPAAPAQPQVESTTAAEAHTGTTGRLLDDLASDTDDIQQQAKRSRDPEGGANII</sequence>
<proteinExistence type="inferred from homology"/>
<name>A0ABV7HR28_9GAMM</name>
<evidence type="ECO:0000256" key="6">
    <source>
        <dbReference type="ARBA" id="ARBA00023136"/>
    </source>
</evidence>
<dbReference type="PROSITE" id="PS50914">
    <property type="entry name" value="BON"/>
    <property type="match status" value="1"/>
</dbReference>
<dbReference type="InterPro" id="IPR023408">
    <property type="entry name" value="MscS_beta-dom_sf"/>
</dbReference>
<evidence type="ECO:0000313" key="12">
    <source>
        <dbReference type="Proteomes" id="UP001595548"/>
    </source>
</evidence>
<dbReference type="InterPro" id="IPR007055">
    <property type="entry name" value="BON_dom"/>
</dbReference>
<evidence type="ECO:0000259" key="10">
    <source>
        <dbReference type="PROSITE" id="PS50914"/>
    </source>
</evidence>
<dbReference type="Pfam" id="PF04972">
    <property type="entry name" value="BON"/>
    <property type="match status" value="1"/>
</dbReference>
<dbReference type="Pfam" id="PF21082">
    <property type="entry name" value="MS_channel_3rd"/>
    <property type="match status" value="1"/>
</dbReference>
<comment type="subcellular location">
    <subcellularLocation>
        <location evidence="7">Cell inner membrane</location>
        <topology evidence="7">Multi-pass membrane protein</topology>
    </subcellularLocation>
    <subcellularLocation>
        <location evidence="1">Cell membrane</location>
        <topology evidence="1">Multi-pass membrane protein</topology>
    </subcellularLocation>
</comment>
<protein>
    <recommendedName>
        <fullName evidence="7">Small-conductance mechanosensitive channel</fullName>
    </recommendedName>
</protein>
<evidence type="ECO:0000256" key="8">
    <source>
        <dbReference type="SAM" id="MobiDB-lite"/>
    </source>
</evidence>
<keyword evidence="3" id="KW-1003">Cell membrane</keyword>
<organism evidence="11 12">
    <name type="scientific">Gilvimarinus japonicus</name>
    <dbReference type="NCBI Taxonomy" id="1796469"/>
    <lineage>
        <taxon>Bacteria</taxon>
        <taxon>Pseudomonadati</taxon>
        <taxon>Pseudomonadota</taxon>
        <taxon>Gammaproteobacteria</taxon>
        <taxon>Cellvibrionales</taxon>
        <taxon>Cellvibrionaceae</taxon>
        <taxon>Gilvimarinus</taxon>
    </lineage>
</organism>
<feature type="domain" description="BON" evidence="10">
    <location>
        <begin position="58"/>
        <end position="124"/>
    </location>
</feature>
<keyword evidence="7" id="KW-0813">Transport</keyword>
<feature type="transmembrane region" description="Helical" evidence="7">
    <location>
        <begin position="144"/>
        <end position="163"/>
    </location>
</feature>
<keyword evidence="6 7" id="KW-0472">Membrane</keyword>
<comment type="subunit">
    <text evidence="7">Homoheptamer.</text>
</comment>
<comment type="caution">
    <text evidence="7">Lacks conserved residue(s) required for the propagation of feature annotation.</text>
</comment>
<feature type="compositionally biased region" description="Low complexity" evidence="8">
    <location>
        <begin position="413"/>
        <end position="438"/>
    </location>
</feature>
<dbReference type="InterPro" id="IPR006685">
    <property type="entry name" value="MscS_channel_2nd"/>
</dbReference>
<feature type="transmembrane region" description="Helical" evidence="7">
    <location>
        <begin position="211"/>
        <end position="233"/>
    </location>
</feature>
<keyword evidence="5 7" id="KW-1133">Transmembrane helix</keyword>
<keyword evidence="4 7" id="KW-0812">Transmembrane</keyword>
<dbReference type="PANTHER" id="PTHR30221">
    <property type="entry name" value="SMALL-CONDUCTANCE MECHANOSENSITIVE CHANNEL"/>
    <property type="match status" value="1"/>
</dbReference>
<feature type="transmembrane region" description="Helical" evidence="7">
    <location>
        <begin position="184"/>
        <end position="205"/>
    </location>
</feature>
<dbReference type="Gene3D" id="1.10.287.1260">
    <property type="match status" value="1"/>
</dbReference>
<evidence type="ECO:0000313" key="11">
    <source>
        <dbReference type="EMBL" id="MFC3156329.1"/>
    </source>
</evidence>
<evidence type="ECO:0000256" key="9">
    <source>
        <dbReference type="SAM" id="SignalP"/>
    </source>
</evidence>
<dbReference type="SUPFAM" id="SSF50182">
    <property type="entry name" value="Sm-like ribonucleoproteins"/>
    <property type="match status" value="1"/>
</dbReference>
<evidence type="ECO:0000256" key="4">
    <source>
        <dbReference type="ARBA" id="ARBA00022692"/>
    </source>
</evidence>
<dbReference type="Proteomes" id="UP001595548">
    <property type="component" value="Unassembled WGS sequence"/>
</dbReference>
<feature type="chain" id="PRO_5047538742" description="Small-conductance mechanosensitive channel" evidence="9">
    <location>
        <begin position="30"/>
        <end position="468"/>
    </location>
</feature>
<dbReference type="InterPro" id="IPR010920">
    <property type="entry name" value="LSM_dom_sf"/>
</dbReference>
<dbReference type="RefSeq" id="WP_382417520.1">
    <property type="nucleotide sequence ID" value="NZ_AP031500.1"/>
</dbReference>
<accession>A0ABV7HR28</accession>
<keyword evidence="9" id="KW-0732">Signal</keyword>
<feature type="signal peptide" evidence="9">
    <location>
        <begin position="1"/>
        <end position="29"/>
    </location>
</feature>
<evidence type="ECO:0000256" key="2">
    <source>
        <dbReference type="ARBA" id="ARBA00008017"/>
    </source>
</evidence>
<comment type="similarity">
    <text evidence="2 7">Belongs to the MscS (TC 1.A.23) family.</text>
</comment>
<dbReference type="InterPro" id="IPR045275">
    <property type="entry name" value="MscS_archaea/bacteria_type"/>
</dbReference>
<keyword evidence="7" id="KW-0997">Cell inner membrane</keyword>
<dbReference type="EMBL" id="JBHRTL010000030">
    <property type="protein sequence ID" value="MFC3156329.1"/>
    <property type="molecule type" value="Genomic_DNA"/>
</dbReference>
<keyword evidence="7" id="KW-0406">Ion transport</keyword>